<proteinExistence type="inferred from homology"/>
<dbReference type="EMBL" id="HE797070">
    <property type="protein sequence ID" value="CCM02250.1"/>
    <property type="molecule type" value="Genomic_DNA"/>
</dbReference>
<keyword evidence="5 10" id="KW-0547">Nucleotide-binding</keyword>
<dbReference type="AlphaFoldDB" id="J4GP25"/>
<reference evidence="13 14" key="1">
    <citation type="journal article" date="2012" name="Appl. Environ. Microbiol.">
        <title>Short-read sequencing for genomic analysis of the brown rot fungus Fibroporia radiculosa.</title>
        <authorList>
            <person name="Tang J.D."/>
            <person name="Perkins A.D."/>
            <person name="Sonstegard T.S."/>
            <person name="Schroeder S.G."/>
            <person name="Burgess S.C."/>
            <person name="Diehl S.V."/>
        </authorList>
    </citation>
    <scope>NUCLEOTIDE SEQUENCE [LARGE SCALE GENOMIC DNA]</scope>
    <source>
        <strain evidence="13 14">TFFH 294</strain>
    </source>
</reference>
<dbReference type="InterPro" id="IPR003959">
    <property type="entry name" value="ATPase_AAA_core"/>
</dbReference>
<feature type="region of interest" description="Disordered" evidence="11">
    <location>
        <begin position="340"/>
        <end position="515"/>
    </location>
</feature>
<dbReference type="SMART" id="SM00382">
    <property type="entry name" value="AAA"/>
    <property type="match status" value="1"/>
</dbReference>
<accession>J4GP25</accession>
<dbReference type="Pfam" id="PF00004">
    <property type="entry name" value="AAA"/>
    <property type="match status" value="1"/>
</dbReference>
<dbReference type="GO" id="GO:0003682">
    <property type="term" value="F:chromatin binding"/>
    <property type="evidence" value="ECO:0007669"/>
    <property type="project" value="InterPro"/>
</dbReference>
<dbReference type="InterPro" id="IPR054425">
    <property type="entry name" value="Cdc6_ORC1-like_ATPase_lid"/>
</dbReference>
<dbReference type="PANTHER" id="PTHR10763">
    <property type="entry name" value="CELL DIVISION CONTROL PROTEIN 6-RELATED"/>
    <property type="match status" value="1"/>
</dbReference>
<dbReference type="RefSeq" id="XP_012181533.1">
    <property type="nucleotide sequence ID" value="XM_012326143.1"/>
</dbReference>
<dbReference type="InterPro" id="IPR027417">
    <property type="entry name" value="P-loop_NTPase"/>
</dbReference>
<dbReference type="GO" id="GO:0006270">
    <property type="term" value="P:DNA replication initiation"/>
    <property type="evidence" value="ECO:0007669"/>
    <property type="project" value="TreeGrafter"/>
</dbReference>
<gene>
    <name evidence="13" type="ORF">FIBRA_04331</name>
</gene>
<dbReference type="GO" id="GO:0016887">
    <property type="term" value="F:ATP hydrolysis activity"/>
    <property type="evidence" value="ECO:0007669"/>
    <property type="project" value="InterPro"/>
</dbReference>
<keyword evidence="4" id="KW-0479">Metal-binding</keyword>
<dbReference type="InParanoid" id="J4GP25"/>
<dbReference type="Pfam" id="PF01426">
    <property type="entry name" value="BAH"/>
    <property type="match status" value="1"/>
</dbReference>
<dbReference type="InterPro" id="IPR001025">
    <property type="entry name" value="BAH_dom"/>
</dbReference>
<comment type="subunit">
    <text evidence="10">ORC is composed of six subunits.</text>
</comment>
<dbReference type="GO" id="GO:0005524">
    <property type="term" value="F:ATP binding"/>
    <property type="evidence" value="ECO:0007669"/>
    <property type="project" value="UniProtKB-KW"/>
</dbReference>
<keyword evidence="14" id="KW-1185">Reference proteome</keyword>
<feature type="compositionally biased region" description="Low complexity" evidence="11">
    <location>
        <begin position="367"/>
        <end position="377"/>
    </location>
</feature>
<dbReference type="GO" id="GO:0033314">
    <property type="term" value="P:mitotic DNA replication checkpoint signaling"/>
    <property type="evidence" value="ECO:0007669"/>
    <property type="project" value="TreeGrafter"/>
</dbReference>
<evidence type="ECO:0000313" key="13">
    <source>
        <dbReference type="EMBL" id="CCM02250.1"/>
    </source>
</evidence>
<evidence type="ECO:0000256" key="8">
    <source>
        <dbReference type="ARBA" id="ARBA00023125"/>
    </source>
</evidence>
<comment type="subcellular location">
    <subcellularLocation>
        <location evidence="1 10">Nucleus</location>
    </subcellularLocation>
</comment>
<evidence type="ECO:0000256" key="6">
    <source>
        <dbReference type="ARBA" id="ARBA00022840"/>
    </source>
</evidence>
<dbReference type="HOGENOM" id="CLU_012774_1_0_1"/>
<comment type="similarity">
    <text evidence="2 10">Belongs to the ORC1 family.</text>
</comment>
<evidence type="ECO:0000256" key="9">
    <source>
        <dbReference type="ARBA" id="ARBA00023242"/>
    </source>
</evidence>
<evidence type="ECO:0000256" key="1">
    <source>
        <dbReference type="ARBA" id="ARBA00004123"/>
    </source>
</evidence>
<dbReference type="Pfam" id="PF22606">
    <property type="entry name" value="Cdc6-ORC-like_ATPase_lid"/>
    <property type="match status" value="1"/>
</dbReference>
<dbReference type="InterPro" id="IPR050311">
    <property type="entry name" value="ORC1/CDC6"/>
</dbReference>
<feature type="region of interest" description="Disordered" evidence="11">
    <location>
        <begin position="80"/>
        <end position="102"/>
    </location>
</feature>
<dbReference type="GO" id="GO:0005664">
    <property type="term" value="C:nuclear origin of replication recognition complex"/>
    <property type="evidence" value="ECO:0007669"/>
    <property type="project" value="TreeGrafter"/>
</dbReference>
<organism evidence="13 14">
    <name type="scientific">Fibroporia radiculosa</name>
    <dbReference type="NCBI Taxonomy" id="599839"/>
    <lineage>
        <taxon>Eukaryota</taxon>
        <taxon>Fungi</taxon>
        <taxon>Dikarya</taxon>
        <taxon>Basidiomycota</taxon>
        <taxon>Agaricomycotina</taxon>
        <taxon>Agaricomycetes</taxon>
        <taxon>Polyporales</taxon>
        <taxon>Fibroporiaceae</taxon>
        <taxon>Fibroporia</taxon>
    </lineage>
</organism>
<dbReference type="Gene3D" id="2.30.30.490">
    <property type="match status" value="1"/>
</dbReference>
<dbReference type="PANTHER" id="PTHR10763:SF23">
    <property type="entry name" value="ORIGIN RECOGNITION COMPLEX SUBUNIT 1"/>
    <property type="match status" value="1"/>
</dbReference>
<dbReference type="PROSITE" id="PS51038">
    <property type="entry name" value="BAH"/>
    <property type="match status" value="1"/>
</dbReference>
<dbReference type="OrthoDB" id="1926878at2759"/>
<evidence type="ECO:0000256" key="5">
    <source>
        <dbReference type="ARBA" id="ARBA00022741"/>
    </source>
</evidence>
<evidence type="ECO:0000256" key="7">
    <source>
        <dbReference type="ARBA" id="ARBA00022842"/>
    </source>
</evidence>
<keyword evidence="6 10" id="KW-0067">ATP-binding</keyword>
<dbReference type="GO" id="GO:0046872">
    <property type="term" value="F:metal ion binding"/>
    <property type="evidence" value="ECO:0007669"/>
    <property type="project" value="UniProtKB-KW"/>
</dbReference>
<comment type="function">
    <text evidence="10">Component of the origin recognition complex (ORC) that binds origins of replication. DNA-binding is ATP-dependent, however specific DNA sequences that define origins of replication have not been identified so far. ORC is required to assemble the pre-replication complex necessary to initiate DNA replication.</text>
</comment>
<dbReference type="GeneID" id="24097161"/>
<feature type="compositionally biased region" description="Acidic residues" evidence="11">
    <location>
        <begin position="415"/>
        <end position="428"/>
    </location>
</feature>
<name>J4GP25_9APHY</name>
<keyword evidence="8 10" id="KW-0238">DNA-binding</keyword>
<keyword evidence="9 10" id="KW-0539">Nucleus</keyword>
<dbReference type="CDD" id="cd00009">
    <property type="entry name" value="AAA"/>
    <property type="match status" value="1"/>
</dbReference>
<evidence type="ECO:0000259" key="12">
    <source>
        <dbReference type="PROSITE" id="PS51038"/>
    </source>
</evidence>
<feature type="compositionally biased region" description="Low complexity" evidence="11">
    <location>
        <begin position="449"/>
        <end position="468"/>
    </location>
</feature>
<keyword evidence="3 10" id="KW-0235">DNA replication</keyword>
<protein>
    <recommendedName>
        <fullName evidence="10">Origin recognition complex subunit 1</fullName>
    </recommendedName>
</protein>
<evidence type="ECO:0000256" key="4">
    <source>
        <dbReference type="ARBA" id="ARBA00022723"/>
    </source>
</evidence>
<sequence>MGQNFEPQTQLRRSRRGQPFVSDFVLPDLSHAPFGPPIFVCAASAEDLYEAERANVDLPSLETRHYSGLTRREDLEIARPSQVYGRKGRSPRASTQGTGRGSDSFDEKIYRIGDTVLVRTITKVPSIAVVVSIWDVARDGVALEQGLRIKVHWFNKPEQLPAIRARRETGEGEIYYSLTSVAMLPPLSIIDHCTVAVEPTPIVPRARTRPSDAARTSTFYCKLAVDPLRGIFFAFNWDTLRNHALATVAHADGSPRSSLEAWNVKIEEQTSASGSPRKRARIAAVADAAREKAATLETVTEEDVGSDVANSSLDAAEMQSDPECDTFVLGEFVPQEKDKSIDAKSIHVPETPSRKRRRAILVPNTPRIPRAPRAVPASGAPRRTTTAIPKRSRKQAQASDSEDISSVRDEYVPQSDEDDVEEEEEEAHESETENPRVPATPSRKRKRAAASPSTPRTPRTPRTVPASRTPRRVATSTPRRSRKQGEEIVPTLAQPTPHSKAALRKRKRTALAVRPPPPIDSGLNLHTLLDAQLGAVASKDPWLRAMHVLHVAARPEALPCREEEYGRILRAVEELLEEGSGGCIYISGVPGTGKTATVHAVVRELKRMAQENEANPFAYVEINGLRIPEPAAAYGLLWEAVCGHDTERDGHLKISSNQALKSLSRHFSAGERAGPGGHACVVLMDELDQLMTTKQDVVYNFFNWPTLMGSKLVVLAVANTMDLPERVMSGRVRSRLGMIRINFQPYTTPQLEKIVQARLLSAKEGLSAGSPDVIAPDGIKFAAMKVSSISGDARRVLDICRRTVELVQPRSRTARTDDVKEVIKELQNSPTAAYLRELSFHERLMLAALLKCIRKEGIEEIRWGDVQHQHLVYMNLLMNDDDPTRRPTPSDLRMVLDSLLACRALICEDGAVVARRPEDDRRVALNLEHAEVERVLGEVGGPKWRSALSI</sequence>
<evidence type="ECO:0000256" key="11">
    <source>
        <dbReference type="SAM" id="MobiDB-lite"/>
    </source>
</evidence>
<dbReference type="InterPro" id="IPR003593">
    <property type="entry name" value="AAA+_ATPase"/>
</dbReference>
<dbReference type="FunFam" id="3.40.50.300:FF:000199">
    <property type="entry name" value="Origin recognition complex subunit 1"/>
    <property type="match status" value="1"/>
</dbReference>
<dbReference type="SUPFAM" id="SSF52540">
    <property type="entry name" value="P-loop containing nucleoside triphosphate hydrolases"/>
    <property type="match status" value="1"/>
</dbReference>
<feature type="domain" description="BAH" evidence="12">
    <location>
        <begin position="108"/>
        <end position="236"/>
    </location>
</feature>
<dbReference type="CDD" id="cd04370">
    <property type="entry name" value="BAH"/>
    <property type="match status" value="1"/>
</dbReference>
<dbReference type="GO" id="GO:0003688">
    <property type="term" value="F:DNA replication origin binding"/>
    <property type="evidence" value="ECO:0007669"/>
    <property type="project" value="TreeGrafter"/>
</dbReference>
<dbReference type="SMART" id="SM00439">
    <property type="entry name" value="BAH"/>
    <property type="match status" value="1"/>
</dbReference>
<dbReference type="Gene3D" id="3.40.50.300">
    <property type="entry name" value="P-loop containing nucleotide triphosphate hydrolases"/>
    <property type="match status" value="1"/>
</dbReference>
<evidence type="ECO:0000313" key="14">
    <source>
        <dbReference type="Proteomes" id="UP000006352"/>
    </source>
</evidence>
<evidence type="ECO:0000256" key="2">
    <source>
        <dbReference type="ARBA" id="ARBA00008398"/>
    </source>
</evidence>
<keyword evidence="7" id="KW-0460">Magnesium</keyword>
<dbReference type="STRING" id="599839.J4GP25"/>
<dbReference type="Gene3D" id="1.10.8.60">
    <property type="match status" value="1"/>
</dbReference>
<evidence type="ECO:0000256" key="10">
    <source>
        <dbReference type="RuleBase" id="RU365058"/>
    </source>
</evidence>
<dbReference type="InterPro" id="IPR043151">
    <property type="entry name" value="BAH_sf"/>
</dbReference>
<evidence type="ECO:0000256" key="3">
    <source>
        <dbReference type="ARBA" id="ARBA00022705"/>
    </source>
</evidence>
<dbReference type="Proteomes" id="UP000006352">
    <property type="component" value="Unassembled WGS sequence"/>
</dbReference>